<proteinExistence type="inferred from homology"/>
<dbReference type="EMBL" id="SDKM01000011">
    <property type="protein sequence ID" value="RYP86436.1"/>
    <property type="molecule type" value="Genomic_DNA"/>
</dbReference>
<reference evidence="9 10" key="1">
    <citation type="submission" date="2019-01" db="EMBL/GenBank/DDBJ databases">
        <title>Nocardioides guangzhouensis sp. nov., an actinobacterium isolated from soil.</title>
        <authorList>
            <person name="Fu Y."/>
            <person name="Cai Y."/>
            <person name="Lin Z."/>
            <person name="Chen P."/>
        </authorList>
    </citation>
    <scope>NUCLEOTIDE SEQUENCE [LARGE SCALE GENOMIC DNA]</scope>
    <source>
        <strain evidence="9 10">130</strain>
    </source>
</reference>
<dbReference type="HAMAP" id="MF_01416">
    <property type="entry name" value="ATP_synth_delta_bact"/>
    <property type="match status" value="1"/>
</dbReference>
<evidence type="ECO:0000256" key="4">
    <source>
        <dbReference type="ARBA" id="ARBA00023065"/>
    </source>
</evidence>
<keyword evidence="6 8" id="KW-0139">CF(1)</keyword>
<dbReference type="AlphaFoldDB" id="A0A4Q4ZG76"/>
<keyword evidence="10" id="KW-1185">Reference proteome</keyword>
<evidence type="ECO:0000256" key="8">
    <source>
        <dbReference type="HAMAP-Rule" id="MF_01416"/>
    </source>
</evidence>
<sequence length="270" mass="28732">MTMRGASAEASATLHQQLVGAVSEVGSRKTAQVGEDLFGLAGVLRTTASLRRVVTDVSVESPAKVGLVRQLFEGKVDEISLGLLVTAVEHRWTATRDLADVLEQLGVEATVRSAEDASRVADELFAVGRMLEENPELRSALGDPTRSVADKQGLLQGLLENRTLAATARLVAQSLAGTHRTVSVAIHEYQKVAAAVHGESVATVRVARELSDADRRRLQGALAAQYGRDVHLNVVVDPEVLGGIRVEIGDDVIDGTVASRLHDARRKLAG</sequence>
<keyword evidence="7 8" id="KW-0066">ATP synthesis</keyword>
<protein>
    <recommendedName>
        <fullName evidence="8">ATP synthase subunit delta</fullName>
    </recommendedName>
    <alternativeName>
        <fullName evidence="8">ATP synthase F(1) sector subunit delta</fullName>
    </alternativeName>
    <alternativeName>
        <fullName evidence="8">F-type ATPase subunit delta</fullName>
        <shortName evidence="8">F-ATPase subunit delta</shortName>
    </alternativeName>
</protein>
<dbReference type="Pfam" id="PF00213">
    <property type="entry name" value="OSCP"/>
    <property type="match status" value="1"/>
</dbReference>
<keyword evidence="4 8" id="KW-0406">Ion transport</keyword>
<comment type="function">
    <text evidence="8">This protein is part of the stalk that links CF(0) to CF(1). It either transmits conformational changes from CF(0) to CF(1) or is implicated in proton conduction.</text>
</comment>
<evidence type="ECO:0000256" key="5">
    <source>
        <dbReference type="ARBA" id="ARBA00023136"/>
    </source>
</evidence>
<evidence type="ECO:0000313" key="9">
    <source>
        <dbReference type="EMBL" id="RYP86436.1"/>
    </source>
</evidence>
<evidence type="ECO:0000313" key="10">
    <source>
        <dbReference type="Proteomes" id="UP000295198"/>
    </source>
</evidence>
<gene>
    <name evidence="8" type="primary">atpH</name>
    <name evidence="9" type="ORF">EKO23_09020</name>
</gene>
<dbReference type="GO" id="GO:0045259">
    <property type="term" value="C:proton-transporting ATP synthase complex"/>
    <property type="evidence" value="ECO:0007669"/>
    <property type="project" value="UniProtKB-KW"/>
</dbReference>
<comment type="similarity">
    <text evidence="8">Belongs to the ATPase delta chain family.</text>
</comment>
<keyword evidence="2 8" id="KW-0813">Transport</keyword>
<evidence type="ECO:0000256" key="2">
    <source>
        <dbReference type="ARBA" id="ARBA00022448"/>
    </source>
</evidence>
<comment type="subcellular location">
    <subcellularLocation>
        <location evidence="8">Cell membrane</location>
        <topology evidence="8">Peripheral membrane protein</topology>
    </subcellularLocation>
    <subcellularLocation>
        <location evidence="1">Membrane</location>
    </subcellularLocation>
</comment>
<dbReference type="PRINTS" id="PR00125">
    <property type="entry name" value="ATPASEDELTA"/>
</dbReference>
<keyword evidence="5 8" id="KW-0472">Membrane</keyword>
<comment type="caution">
    <text evidence="9">The sequence shown here is derived from an EMBL/GenBank/DDBJ whole genome shotgun (WGS) entry which is preliminary data.</text>
</comment>
<dbReference type="InterPro" id="IPR000711">
    <property type="entry name" value="ATPase_OSCP/dsu"/>
</dbReference>
<evidence type="ECO:0000256" key="7">
    <source>
        <dbReference type="ARBA" id="ARBA00023310"/>
    </source>
</evidence>
<evidence type="ECO:0000256" key="1">
    <source>
        <dbReference type="ARBA" id="ARBA00004370"/>
    </source>
</evidence>
<dbReference type="GO" id="GO:0046933">
    <property type="term" value="F:proton-transporting ATP synthase activity, rotational mechanism"/>
    <property type="evidence" value="ECO:0007669"/>
    <property type="project" value="UniProtKB-UniRule"/>
</dbReference>
<keyword evidence="8" id="KW-1003">Cell membrane</keyword>
<accession>A0A4Q4ZG76</accession>
<keyword evidence="3 8" id="KW-0375">Hydrogen ion transport</keyword>
<dbReference type="Proteomes" id="UP000295198">
    <property type="component" value="Unassembled WGS sequence"/>
</dbReference>
<dbReference type="NCBIfam" id="TIGR01145">
    <property type="entry name" value="ATP_synt_delta"/>
    <property type="match status" value="1"/>
</dbReference>
<dbReference type="RefSeq" id="WP_134716396.1">
    <property type="nucleotide sequence ID" value="NZ_SDKM01000011.1"/>
</dbReference>
<dbReference type="NCBIfam" id="NF009967">
    <property type="entry name" value="PRK13430.1"/>
    <property type="match status" value="1"/>
</dbReference>
<comment type="function">
    <text evidence="8">F(1)F(0) ATP synthase produces ATP from ADP in the presence of a proton or sodium gradient. F-type ATPases consist of two structural domains, F(1) containing the extramembraneous catalytic core and F(0) containing the membrane proton channel, linked together by a central stalk and a peripheral stalk. During catalysis, ATP synthesis in the catalytic domain of F(1) is coupled via a rotary mechanism of the central stalk subunits to proton translocation.</text>
</comment>
<dbReference type="InterPro" id="IPR020781">
    <property type="entry name" value="ATPase_OSCP/d_CS"/>
</dbReference>
<dbReference type="PROSITE" id="PS00389">
    <property type="entry name" value="ATPASE_DELTA"/>
    <property type="match status" value="1"/>
</dbReference>
<organism evidence="9 10">
    <name type="scientific">Nocardioides guangzhouensis</name>
    <dbReference type="NCBI Taxonomy" id="2497878"/>
    <lineage>
        <taxon>Bacteria</taxon>
        <taxon>Bacillati</taxon>
        <taxon>Actinomycetota</taxon>
        <taxon>Actinomycetes</taxon>
        <taxon>Propionibacteriales</taxon>
        <taxon>Nocardioidaceae</taxon>
        <taxon>Nocardioides</taxon>
    </lineage>
</organism>
<dbReference type="PANTHER" id="PTHR11910">
    <property type="entry name" value="ATP SYNTHASE DELTA CHAIN"/>
    <property type="match status" value="1"/>
</dbReference>
<evidence type="ECO:0000256" key="6">
    <source>
        <dbReference type="ARBA" id="ARBA00023196"/>
    </source>
</evidence>
<dbReference type="GO" id="GO:0005886">
    <property type="term" value="C:plasma membrane"/>
    <property type="evidence" value="ECO:0007669"/>
    <property type="project" value="UniProtKB-SubCell"/>
</dbReference>
<evidence type="ECO:0000256" key="3">
    <source>
        <dbReference type="ARBA" id="ARBA00022781"/>
    </source>
</evidence>
<dbReference type="OrthoDB" id="5242917at2"/>
<name>A0A4Q4ZG76_9ACTN</name>